<dbReference type="Pfam" id="PF16472">
    <property type="entry name" value="DUF5050"/>
    <property type="match status" value="1"/>
</dbReference>
<dbReference type="PANTHER" id="PTHR46513">
    <property type="entry name" value="VITELLOGENIN RECEPTOR-LIKE PROTEIN-RELATED-RELATED"/>
    <property type="match status" value="1"/>
</dbReference>
<protein>
    <submittedName>
        <fullName evidence="3">LRP4 protein</fullName>
    </submittedName>
</protein>
<keyword evidence="4" id="KW-1185">Reference proteome</keyword>
<dbReference type="Gene3D" id="3.40.50.410">
    <property type="entry name" value="von Willebrand factor, type A domain"/>
    <property type="match status" value="1"/>
</dbReference>
<feature type="repeat" description="LDL-receptor class B" evidence="1">
    <location>
        <begin position="157"/>
        <end position="200"/>
    </location>
</feature>
<dbReference type="PANTHER" id="PTHR46513:SF44">
    <property type="entry name" value="LDL RECEPTOR RELATED PROTEIN 4"/>
    <property type="match status" value="1"/>
</dbReference>
<name>A0A8J9Z5G8_BRALA</name>
<dbReference type="InterPro" id="IPR002035">
    <property type="entry name" value="VWF_A"/>
</dbReference>
<feature type="repeat" description="LDL-receptor class B" evidence="1">
    <location>
        <begin position="115"/>
        <end position="156"/>
    </location>
</feature>
<evidence type="ECO:0000256" key="1">
    <source>
        <dbReference type="PROSITE-ProRule" id="PRU00461"/>
    </source>
</evidence>
<dbReference type="SMART" id="SM00327">
    <property type="entry name" value="VWA"/>
    <property type="match status" value="1"/>
</dbReference>
<dbReference type="OrthoDB" id="6157061at2759"/>
<proteinExistence type="predicted"/>
<dbReference type="PROSITE" id="PS50234">
    <property type="entry name" value="VWFA"/>
    <property type="match status" value="1"/>
</dbReference>
<dbReference type="SUPFAM" id="SSF63825">
    <property type="entry name" value="YWTD domain"/>
    <property type="match status" value="1"/>
</dbReference>
<feature type="domain" description="VWFA" evidence="2">
    <location>
        <begin position="337"/>
        <end position="507"/>
    </location>
</feature>
<reference evidence="3" key="1">
    <citation type="submission" date="2022-01" db="EMBL/GenBank/DDBJ databases">
        <authorList>
            <person name="Braso-Vives M."/>
        </authorList>
    </citation>
    <scope>NUCLEOTIDE SEQUENCE</scope>
</reference>
<evidence type="ECO:0000313" key="4">
    <source>
        <dbReference type="Proteomes" id="UP000838412"/>
    </source>
</evidence>
<dbReference type="Pfam" id="PF00092">
    <property type="entry name" value="VWA"/>
    <property type="match status" value="1"/>
</dbReference>
<dbReference type="PROSITE" id="PS51120">
    <property type="entry name" value="LDLRB"/>
    <property type="match status" value="3"/>
</dbReference>
<dbReference type="InterPro" id="IPR036465">
    <property type="entry name" value="vWFA_dom_sf"/>
</dbReference>
<dbReference type="InterPro" id="IPR011042">
    <property type="entry name" value="6-blade_b-propeller_TolB-like"/>
</dbReference>
<dbReference type="Proteomes" id="UP000838412">
    <property type="component" value="Chromosome 16"/>
</dbReference>
<evidence type="ECO:0000313" key="3">
    <source>
        <dbReference type="EMBL" id="CAH1247324.1"/>
    </source>
</evidence>
<dbReference type="InterPro" id="IPR050778">
    <property type="entry name" value="Cueball_EGF_LRP_Nidogen"/>
</dbReference>
<feature type="repeat" description="LDL-receptor class B" evidence="1">
    <location>
        <begin position="201"/>
        <end position="242"/>
    </location>
</feature>
<dbReference type="AlphaFoldDB" id="A0A8J9Z5G8"/>
<dbReference type="PRINTS" id="PR00453">
    <property type="entry name" value="VWFADOMAIN"/>
</dbReference>
<dbReference type="Gene3D" id="2.120.10.30">
    <property type="entry name" value="TolB, C-terminal domain"/>
    <property type="match status" value="1"/>
</dbReference>
<gene>
    <name evidence="3" type="primary">LRP4</name>
    <name evidence="3" type="ORF">BLAG_LOCUS9026</name>
</gene>
<accession>A0A8J9Z5G8</accession>
<sequence length="510" mass="55808">MDQWEESRRPPYTGSYWTLRHISSGPLVSDGPHLIFQTFFERIGRSTSMLRKLLITAVVLAAFHRASAEGEPLLLVSELLGQAILQVDVTSGSTVTLPLGPVGQPLGLDYDPLTDYVYWSNLRDNDIKRARRDGSGREIIMDTGKDARGLALDHAGENIFWSVYDGKTISEAKTDGSSAMTLLTSPAIGRPYGIVLDPRNGLMYWVDQDNGRIDRAAMDGSGQTTIITGLSMPRPIAIDYYEDRLYYVDGLNRIFSSDLQGNDIREVLYEAGKMVNGIAVDENYVYWSSSWYDGGKIGKLSKSDLTKTVLVDGLNYPYGIYLSTAAPPIGTTACTADIVLVLDLSSSIPRTQFALARDFMLDFTACAAFKGHDIWVGVILYNCVPRTYFKLGQYTRNSPTMRGKIHYIMYEGGETRTGVAIRHMRDTSDFRDGVPGAAVILTDGQTSDDSAYEAGVARAAGINLYAVGVGSPAFVDQAALETITDDSDRVFDTTQACVVAQKIVDDLCGG</sequence>
<dbReference type="EMBL" id="OV696701">
    <property type="protein sequence ID" value="CAH1247324.1"/>
    <property type="molecule type" value="Genomic_DNA"/>
</dbReference>
<dbReference type="SUPFAM" id="SSF53300">
    <property type="entry name" value="vWA-like"/>
    <property type="match status" value="1"/>
</dbReference>
<evidence type="ECO:0000259" key="2">
    <source>
        <dbReference type="PROSITE" id="PS50234"/>
    </source>
</evidence>
<dbReference type="InterPro" id="IPR000033">
    <property type="entry name" value="LDLR_classB_rpt"/>
</dbReference>
<organism evidence="3 4">
    <name type="scientific">Branchiostoma lanceolatum</name>
    <name type="common">Common lancelet</name>
    <name type="synonym">Amphioxus lanceolatum</name>
    <dbReference type="NCBI Taxonomy" id="7740"/>
    <lineage>
        <taxon>Eukaryota</taxon>
        <taxon>Metazoa</taxon>
        <taxon>Chordata</taxon>
        <taxon>Cephalochordata</taxon>
        <taxon>Leptocardii</taxon>
        <taxon>Amphioxiformes</taxon>
        <taxon>Branchiostomatidae</taxon>
        <taxon>Branchiostoma</taxon>
    </lineage>
</organism>
<dbReference type="SMART" id="SM00135">
    <property type="entry name" value="LY"/>
    <property type="match status" value="5"/>
</dbReference>
<dbReference type="InterPro" id="IPR032485">
    <property type="entry name" value="LRP1-like_beta_prop"/>
</dbReference>